<feature type="compositionally biased region" description="Polar residues" evidence="1">
    <location>
        <begin position="11"/>
        <end position="22"/>
    </location>
</feature>
<feature type="region of interest" description="Disordered" evidence="1">
    <location>
        <begin position="1"/>
        <end position="22"/>
    </location>
</feature>
<dbReference type="Proteomes" id="UP000017090">
    <property type="component" value="Unassembled WGS sequence"/>
</dbReference>
<evidence type="ECO:0000256" key="1">
    <source>
        <dbReference type="SAM" id="MobiDB-lite"/>
    </source>
</evidence>
<name>U7UT10_9FIRM</name>
<sequence>MKIRSIETAPDKTTGQKQGNNFLQGKARAAATKEMRLSDSFLLQLYYNKDEESVK</sequence>
<evidence type="ECO:0000313" key="3">
    <source>
        <dbReference type="Proteomes" id="UP000017090"/>
    </source>
</evidence>
<protein>
    <submittedName>
        <fullName evidence="2">Uncharacterized protein</fullName>
    </submittedName>
</protein>
<gene>
    <name evidence="2" type="ORF">HMPREF1250_1313</name>
</gene>
<dbReference type="AlphaFoldDB" id="U7UT10"/>
<dbReference type="PATRIC" id="fig|1111454.3.peg.137"/>
<organism evidence="2 3">
    <name type="scientific">Megasphaera vaginalis</name>
    <name type="common">ex Srinivasan et al. 2021</name>
    <dbReference type="NCBI Taxonomy" id="1111454"/>
    <lineage>
        <taxon>Bacteria</taxon>
        <taxon>Bacillati</taxon>
        <taxon>Bacillota</taxon>
        <taxon>Negativicutes</taxon>
        <taxon>Veillonellales</taxon>
        <taxon>Veillonellaceae</taxon>
        <taxon>Megasphaera</taxon>
    </lineage>
</organism>
<accession>U7UT10</accession>
<keyword evidence="3" id="KW-1185">Reference proteome</keyword>
<dbReference type="EMBL" id="AWXA01000004">
    <property type="protein sequence ID" value="ERT62431.1"/>
    <property type="molecule type" value="Genomic_DNA"/>
</dbReference>
<reference evidence="2 3" key="1">
    <citation type="submission" date="2013-09" db="EMBL/GenBank/DDBJ databases">
        <authorList>
            <person name="Durkin A.S."/>
            <person name="Haft D.R."/>
            <person name="McCorrison J."/>
            <person name="Torralba M."/>
            <person name="Gillis M."/>
            <person name="Haft D.H."/>
            <person name="Methe B."/>
            <person name="Sutton G."/>
            <person name="Nelson K.E."/>
        </authorList>
    </citation>
    <scope>NUCLEOTIDE SEQUENCE [LARGE SCALE GENOMIC DNA]</scope>
    <source>
        <strain evidence="2 3">BV3C16-1</strain>
    </source>
</reference>
<proteinExistence type="predicted"/>
<evidence type="ECO:0000313" key="2">
    <source>
        <dbReference type="EMBL" id="ERT62431.1"/>
    </source>
</evidence>
<dbReference type="STRING" id="1111454.HMPREF1250_1313"/>
<comment type="caution">
    <text evidence="2">The sequence shown here is derived from an EMBL/GenBank/DDBJ whole genome shotgun (WGS) entry which is preliminary data.</text>
</comment>